<dbReference type="AlphaFoldDB" id="A0A2A4F1A4"/>
<comment type="caution">
    <text evidence="3">The sequence shown here is derived from an EMBL/GenBank/DDBJ whole genome shotgun (WGS) entry which is preliminary data.</text>
</comment>
<dbReference type="Gene3D" id="3.40.720.10">
    <property type="entry name" value="Alkaline Phosphatase, subunit A"/>
    <property type="match status" value="1"/>
</dbReference>
<protein>
    <submittedName>
        <fullName evidence="3">Phosphoesterase</fullName>
    </submittedName>
</protein>
<dbReference type="EMBL" id="MTZU01000107">
    <property type="protein sequence ID" value="PCE26450.1"/>
    <property type="molecule type" value="Genomic_DNA"/>
</dbReference>
<evidence type="ECO:0000313" key="4">
    <source>
        <dbReference type="Proteomes" id="UP000217994"/>
    </source>
</evidence>
<gene>
    <name evidence="3" type="ORF">BZL54_31100</name>
</gene>
<feature type="chain" id="PRO_5013217902" evidence="2">
    <location>
        <begin position="21"/>
        <end position="385"/>
    </location>
</feature>
<dbReference type="GO" id="GO:0016788">
    <property type="term" value="F:hydrolase activity, acting on ester bonds"/>
    <property type="evidence" value="ECO:0007669"/>
    <property type="project" value="InterPro"/>
</dbReference>
<dbReference type="InterPro" id="IPR007312">
    <property type="entry name" value="Phosphoesterase"/>
</dbReference>
<accession>A0A2A4F1A4</accession>
<dbReference type="Proteomes" id="UP000217994">
    <property type="component" value="Unassembled WGS sequence"/>
</dbReference>
<dbReference type="PROSITE" id="PS51257">
    <property type="entry name" value="PROKAR_LIPOPROTEIN"/>
    <property type="match status" value="1"/>
</dbReference>
<evidence type="ECO:0000256" key="1">
    <source>
        <dbReference type="ARBA" id="ARBA00022801"/>
    </source>
</evidence>
<evidence type="ECO:0000313" key="3">
    <source>
        <dbReference type="EMBL" id="PCE26450.1"/>
    </source>
</evidence>
<dbReference type="SUPFAM" id="SSF53649">
    <property type="entry name" value="Alkaline phosphatase-like"/>
    <property type="match status" value="1"/>
</dbReference>
<reference evidence="3 4" key="1">
    <citation type="submission" date="2017-01" db="EMBL/GenBank/DDBJ databases">
        <title>Whole-Genome Shotgun Sequencing of Two beta-Proteobacterial Species in Search of the Bulgecin Biosynthetic Cluster.</title>
        <authorList>
            <person name="Horsman M.E."/>
            <person name="Marous D.R."/>
            <person name="Li R."/>
            <person name="Oliver R.A."/>
            <person name="Byun B."/>
            <person name="Emrich S.J."/>
            <person name="Boggess B."/>
            <person name="Townsend C.A."/>
            <person name="Mobashery S."/>
        </authorList>
    </citation>
    <scope>NUCLEOTIDE SEQUENCE [LARGE SCALE GENOMIC DNA]</scope>
    <source>
        <strain evidence="3 4">ATCC 31433</strain>
    </source>
</reference>
<keyword evidence="1" id="KW-0378">Hydrolase</keyword>
<evidence type="ECO:0000256" key="2">
    <source>
        <dbReference type="SAM" id="SignalP"/>
    </source>
</evidence>
<dbReference type="GO" id="GO:0009395">
    <property type="term" value="P:phospholipid catabolic process"/>
    <property type="evidence" value="ECO:0007669"/>
    <property type="project" value="TreeGrafter"/>
</dbReference>
<organism evidence="3 4">
    <name type="scientific">Burkholderia ubonensis subsp. mesacidophila</name>
    <dbReference type="NCBI Taxonomy" id="265293"/>
    <lineage>
        <taxon>Bacteria</taxon>
        <taxon>Pseudomonadati</taxon>
        <taxon>Pseudomonadota</taxon>
        <taxon>Betaproteobacteria</taxon>
        <taxon>Burkholderiales</taxon>
        <taxon>Burkholderiaceae</taxon>
        <taxon>Burkholderia</taxon>
        <taxon>Burkholderia cepacia complex</taxon>
    </lineage>
</organism>
<proteinExistence type="predicted"/>
<dbReference type="GeneID" id="69002207"/>
<keyword evidence="2" id="KW-0732">Signal</keyword>
<dbReference type="Pfam" id="PF04185">
    <property type="entry name" value="Phosphoesterase"/>
    <property type="match status" value="1"/>
</dbReference>
<dbReference type="InterPro" id="IPR017850">
    <property type="entry name" value="Alkaline_phosphatase_core_sf"/>
</dbReference>
<dbReference type="RefSeq" id="WP_084902543.1">
    <property type="nucleotide sequence ID" value="NZ_CP020737.1"/>
</dbReference>
<name>A0A2A4F1A4_9BURK</name>
<dbReference type="PANTHER" id="PTHR31956">
    <property type="entry name" value="NON-SPECIFIC PHOSPHOLIPASE C4-RELATED"/>
    <property type="match status" value="1"/>
</dbReference>
<dbReference type="PANTHER" id="PTHR31956:SF8">
    <property type="entry name" value="ACID PHOSPHATASE PHOA (AFU_ORTHOLOGUE AFUA_1G03570)"/>
    <property type="match status" value="1"/>
</dbReference>
<sequence length="385" mass="39921">MNLRIFITRALFVFAALLLAACSGNGPDASPSASALAGDRAGAPKPPKHIFIVALENEGYDTTFGPTSAAPYLARTLPAQGALLTQYYGIGHNSLDNYIAMVSGQAPNPQTQADCQFYTDWLGSTALDGNGQVAGLGCVLPPNVFTIGNQLQAAGLAWKGYMEDMGNDPARDGGTVCAHPALNAQDTTQKATATDNYAVRHDPFMYFHAVIDDPAGCGSHVVNLSQLDADLQSVSTTPSYAFITPNLCHDGHDSPCADGSAGGLASVDQFLQTLIPKIMNSPAYQQDGLIVITFDEAGTSDTSACCGETPGPNALLPGILGPGGGRTGAVLLSPSIRPGTVSNTPYNHYALLRSVEDLLGVPHLGFANANGLQTFGGDVFNATSD</sequence>
<feature type="signal peptide" evidence="2">
    <location>
        <begin position="1"/>
        <end position="20"/>
    </location>
</feature>